<dbReference type="InterPro" id="IPR015300">
    <property type="entry name" value="DNA-bd_pseudobarrel_sf"/>
</dbReference>
<keyword evidence="2" id="KW-0805">Transcription regulation</keyword>
<proteinExistence type="predicted"/>
<sequence>MGDAETDNSQNRPETTKLADRHSQSAPLPYWLLTITLLFAVRLWFLVRLCTASQTKNYDCDLHNTSNRQIWRMESLCFEKQLTETDVNSYLEIPEATQYLPTGDEVIQVVDENGYVWQFKASLTTTGKRCLTQQWQNFVAVASPRNGDTFKYYRLFSQNVYLVKLQRKPALRLFGVDIYV</sequence>
<keyword evidence="4" id="KW-0804">Transcription</keyword>
<keyword evidence="9" id="KW-1185">Reference proteome</keyword>
<dbReference type="GO" id="GO:0003677">
    <property type="term" value="F:DNA binding"/>
    <property type="evidence" value="ECO:0007669"/>
    <property type="project" value="UniProtKB-KW"/>
</dbReference>
<dbReference type="InterPro" id="IPR003340">
    <property type="entry name" value="B3_DNA-bd"/>
</dbReference>
<gene>
    <name evidence="8" type="ORF">F0562_025800</name>
</gene>
<organism evidence="8 9">
    <name type="scientific">Nyssa sinensis</name>
    <dbReference type="NCBI Taxonomy" id="561372"/>
    <lineage>
        <taxon>Eukaryota</taxon>
        <taxon>Viridiplantae</taxon>
        <taxon>Streptophyta</taxon>
        <taxon>Embryophyta</taxon>
        <taxon>Tracheophyta</taxon>
        <taxon>Spermatophyta</taxon>
        <taxon>Magnoliopsida</taxon>
        <taxon>eudicotyledons</taxon>
        <taxon>Gunneridae</taxon>
        <taxon>Pentapetalae</taxon>
        <taxon>asterids</taxon>
        <taxon>Cornales</taxon>
        <taxon>Nyssaceae</taxon>
        <taxon>Nyssa</taxon>
    </lineage>
</organism>
<keyword evidence="7" id="KW-0812">Transmembrane</keyword>
<evidence type="ECO:0000256" key="7">
    <source>
        <dbReference type="SAM" id="Phobius"/>
    </source>
</evidence>
<feature type="transmembrane region" description="Helical" evidence="7">
    <location>
        <begin position="28"/>
        <end position="47"/>
    </location>
</feature>
<dbReference type="GO" id="GO:0005634">
    <property type="term" value="C:nucleus"/>
    <property type="evidence" value="ECO:0007669"/>
    <property type="project" value="UniProtKB-SubCell"/>
</dbReference>
<evidence type="ECO:0000256" key="5">
    <source>
        <dbReference type="ARBA" id="ARBA00023242"/>
    </source>
</evidence>
<evidence type="ECO:0000256" key="4">
    <source>
        <dbReference type="ARBA" id="ARBA00023163"/>
    </source>
</evidence>
<keyword evidence="5" id="KW-0539">Nucleus</keyword>
<evidence type="ECO:0000256" key="1">
    <source>
        <dbReference type="ARBA" id="ARBA00004123"/>
    </source>
</evidence>
<keyword evidence="7" id="KW-0472">Membrane</keyword>
<protein>
    <recommendedName>
        <fullName evidence="10">TF-B3 domain-containing protein</fullName>
    </recommendedName>
</protein>
<evidence type="ECO:0000256" key="6">
    <source>
        <dbReference type="SAM" id="MobiDB-lite"/>
    </source>
</evidence>
<dbReference type="CDD" id="cd10017">
    <property type="entry name" value="B3_DNA"/>
    <property type="match status" value="1"/>
</dbReference>
<evidence type="ECO:0008006" key="10">
    <source>
        <dbReference type="Google" id="ProtNLM"/>
    </source>
</evidence>
<evidence type="ECO:0000256" key="3">
    <source>
        <dbReference type="ARBA" id="ARBA00023125"/>
    </source>
</evidence>
<evidence type="ECO:0000313" key="9">
    <source>
        <dbReference type="Proteomes" id="UP000325577"/>
    </source>
</evidence>
<name>A0A5J5B946_9ASTE</name>
<dbReference type="SUPFAM" id="SSF101936">
    <property type="entry name" value="DNA-binding pseudobarrel domain"/>
    <property type="match status" value="1"/>
</dbReference>
<dbReference type="AlphaFoldDB" id="A0A5J5B946"/>
<accession>A0A5J5B946</accession>
<keyword evidence="7" id="KW-1133">Transmembrane helix</keyword>
<evidence type="ECO:0000256" key="2">
    <source>
        <dbReference type="ARBA" id="ARBA00023015"/>
    </source>
</evidence>
<keyword evidence="3" id="KW-0238">DNA-binding</keyword>
<evidence type="ECO:0000313" key="8">
    <source>
        <dbReference type="EMBL" id="KAA8539108.1"/>
    </source>
</evidence>
<dbReference type="EMBL" id="CM018037">
    <property type="protein sequence ID" value="KAA8539108.1"/>
    <property type="molecule type" value="Genomic_DNA"/>
</dbReference>
<reference evidence="8 9" key="1">
    <citation type="submission" date="2019-09" db="EMBL/GenBank/DDBJ databases">
        <title>A chromosome-level genome assembly of the Chinese tupelo Nyssa sinensis.</title>
        <authorList>
            <person name="Yang X."/>
            <person name="Kang M."/>
            <person name="Yang Y."/>
            <person name="Xiong H."/>
            <person name="Wang M."/>
            <person name="Zhang Z."/>
            <person name="Wang Z."/>
            <person name="Wu H."/>
            <person name="Ma T."/>
            <person name="Liu J."/>
            <person name="Xi Z."/>
        </authorList>
    </citation>
    <scope>NUCLEOTIDE SEQUENCE [LARGE SCALE GENOMIC DNA]</scope>
    <source>
        <strain evidence="8">J267</strain>
        <tissue evidence="8">Leaf</tissue>
    </source>
</reference>
<dbReference type="Proteomes" id="UP000325577">
    <property type="component" value="Linkage Group LG14"/>
</dbReference>
<feature type="region of interest" description="Disordered" evidence="6">
    <location>
        <begin position="1"/>
        <end position="20"/>
    </location>
</feature>
<comment type="subcellular location">
    <subcellularLocation>
        <location evidence="1">Nucleus</location>
    </subcellularLocation>
</comment>
<dbReference type="Gene3D" id="2.40.330.10">
    <property type="entry name" value="DNA-binding pseudobarrel domain"/>
    <property type="match status" value="1"/>
</dbReference>
<dbReference type="OrthoDB" id="1814692at2759"/>